<organism evidence="1 2">
    <name type="scientific">Streptomyces chrestomyceticus</name>
    <dbReference type="NCBI Taxonomy" id="68185"/>
    <lineage>
        <taxon>Bacteria</taxon>
        <taxon>Bacillati</taxon>
        <taxon>Actinomycetota</taxon>
        <taxon>Actinomycetes</taxon>
        <taxon>Kitasatosporales</taxon>
        <taxon>Streptomycetaceae</taxon>
        <taxon>Streptomyces</taxon>
    </lineage>
</organism>
<dbReference type="RefSeq" id="WP_331789828.1">
    <property type="nucleotide sequence ID" value="NZ_JAVFKM010000034.1"/>
</dbReference>
<proteinExistence type="predicted"/>
<dbReference type="Proteomes" id="UP001348265">
    <property type="component" value="Unassembled WGS sequence"/>
</dbReference>
<sequence>MFLLHVGDPCLRFGDDLRVGEGERLRGQVLLAVPGREQAVERPGGGCPEEGVAPGVVGDDGEADLGQSGGGALASPCVLGQHHLMVNYVPSPDEVAAARTPNGGWSRKRLAEWGVSWPPPTGWRKHLEAKWRGEDVGSLPREEPDQDALF</sequence>
<reference evidence="1 2" key="1">
    <citation type="submission" date="2023-08" db="EMBL/GenBank/DDBJ databases">
        <authorList>
            <person name="Sharma P."/>
            <person name="Verma V."/>
            <person name="Mohan M.K."/>
            <person name="Dubey A.K."/>
        </authorList>
    </citation>
    <scope>NUCLEOTIDE SEQUENCE [LARGE SCALE GENOMIC DNA]</scope>
    <source>
        <strain evidence="1 2">ADP4</strain>
    </source>
</reference>
<dbReference type="EMBL" id="JAVFKM010000034">
    <property type="protein sequence ID" value="MEF3118917.1"/>
    <property type="molecule type" value="Genomic_DNA"/>
</dbReference>
<evidence type="ECO:0000313" key="1">
    <source>
        <dbReference type="EMBL" id="MEF3118917.1"/>
    </source>
</evidence>
<accession>A0ABU7X573</accession>
<evidence type="ECO:0000313" key="2">
    <source>
        <dbReference type="Proteomes" id="UP001348265"/>
    </source>
</evidence>
<gene>
    <name evidence="1" type="ORF">RB636_37790</name>
</gene>
<comment type="caution">
    <text evidence="1">The sequence shown here is derived from an EMBL/GenBank/DDBJ whole genome shotgun (WGS) entry which is preliminary data.</text>
</comment>
<keyword evidence="2" id="KW-1185">Reference proteome</keyword>
<protein>
    <submittedName>
        <fullName evidence="1">Uncharacterized protein</fullName>
    </submittedName>
</protein>
<name>A0ABU7X573_9ACTN</name>